<evidence type="ECO:0000256" key="2">
    <source>
        <dbReference type="SAM" id="Phobius"/>
    </source>
</evidence>
<comment type="caution">
    <text evidence="3">The sequence shown here is derived from an EMBL/GenBank/DDBJ whole genome shotgun (WGS) entry which is preliminary data.</text>
</comment>
<dbReference type="RefSeq" id="WP_155589014.1">
    <property type="nucleotide sequence ID" value="NZ_WNLP01000008.1"/>
</dbReference>
<keyword evidence="4" id="KW-1185">Reference proteome</keyword>
<reference evidence="3 4" key="1">
    <citation type="submission" date="2019-09" db="EMBL/GenBank/DDBJ databases">
        <title>Bifidobacterium canis sp. nov., isolated from the digestive tract of German Shepherd dog puppy.</title>
        <authorList>
            <person name="Bunesova V."/>
        </authorList>
    </citation>
    <scope>NUCLEOTIDE SEQUENCE [LARGE SCALE GENOMIC DNA]</scope>
    <source>
        <strain evidence="3 4">GSD1FS</strain>
    </source>
</reference>
<dbReference type="Proteomes" id="UP000487882">
    <property type="component" value="Unassembled WGS sequence"/>
</dbReference>
<dbReference type="Gene3D" id="3.30.565.10">
    <property type="entry name" value="Histidine kinase-like ATPase, C-terminal domain"/>
    <property type="match status" value="1"/>
</dbReference>
<feature type="transmembrane region" description="Helical" evidence="2">
    <location>
        <begin position="107"/>
        <end position="125"/>
    </location>
</feature>
<keyword evidence="2" id="KW-1133">Transmembrane helix</keyword>
<dbReference type="GO" id="GO:0016301">
    <property type="term" value="F:kinase activity"/>
    <property type="evidence" value="ECO:0007669"/>
    <property type="project" value="UniProtKB-KW"/>
</dbReference>
<evidence type="ECO:0000256" key="1">
    <source>
        <dbReference type="SAM" id="Coils"/>
    </source>
</evidence>
<keyword evidence="1" id="KW-0175">Coiled coil</keyword>
<feature type="transmembrane region" description="Helical" evidence="2">
    <location>
        <begin position="82"/>
        <end position="101"/>
    </location>
</feature>
<proteinExistence type="predicted"/>
<evidence type="ECO:0000313" key="3">
    <source>
        <dbReference type="EMBL" id="MUH60148.1"/>
    </source>
</evidence>
<name>A0A7K1J651_9BIFI</name>
<dbReference type="EMBL" id="WNLP01000008">
    <property type="protein sequence ID" value="MUH60148.1"/>
    <property type="molecule type" value="Genomic_DNA"/>
</dbReference>
<feature type="transmembrane region" description="Helical" evidence="2">
    <location>
        <begin position="137"/>
        <end position="155"/>
    </location>
</feature>
<evidence type="ECO:0000313" key="4">
    <source>
        <dbReference type="Proteomes" id="UP000487882"/>
    </source>
</evidence>
<keyword evidence="3" id="KW-0418">Kinase</keyword>
<organism evidence="3 4">
    <name type="scientific">Bifidobacterium canis</name>
    <dbReference type="NCBI Taxonomy" id="2610880"/>
    <lineage>
        <taxon>Bacteria</taxon>
        <taxon>Bacillati</taxon>
        <taxon>Actinomycetota</taxon>
        <taxon>Actinomycetes</taxon>
        <taxon>Bifidobacteriales</taxon>
        <taxon>Bifidobacteriaceae</taxon>
        <taxon>Bifidobacterium</taxon>
    </lineage>
</organism>
<feature type="transmembrane region" description="Helical" evidence="2">
    <location>
        <begin position="43"/>
        <end position="61"/>
    </location>
</feature>
<keyword evidence="2" id="KW-0812">Transmembrane</keyword>
<dbReference type="AlphaFoldDB" id="A0A7K1J651"/>
<feature type="coiled-coil region" evidence="1">
    <location>
        <begin position="156"/>
        <end position="183"/>
    </location>
</feature>
<dbReference type="InterPro" id="IPR036890">
    <property type="entry name" value="HATPase_C_sf"/>
</dbReference>
<gene>
    <name evidence="3" type="ORF">GSD1FS_1501</name>
</gene>
<protein>
    <submittedName>
        <fullName evidence="3">Histidine kinase</fullName>
    </submittedName>
</protein>
<feature type="transmembrane region" description="Helical" evidence="2">
    <location>
        <begin position="16"/>
        <end position="37"/>
    </location>
</feature>
<accession>A0A7K1J651</accession>
<sequence>MSTTTEQTQRWNRDPLVLWSLGVAVLLYCVCSVIDTFWTNDPWSITLSAIILTLTLLILTGKKTFIVLSVVASCVADELSNIAGLEIICILFSALLIWGYIEKKIAQSLALPLVAFALLEFFYCFRHGWRDSNLNGVILYLLLCLIPWIVGKLILRKNTEKEVIRLQMELHATEQALAQKNRDAELAKMLHDSITNDLSLVMLMTDDPEEALTSEDVTRIHGLSGEALRKVHVAIRSLTDDSDDSDALTPATCTCANIRNLCRENDSQLAAIGYQGSAVISGDDSTVVSHECLDLVQELYANILRHATAENATYDFAIKATPKGVRIMQSNECSGHDRKGIAPGGSGLLLHAKAIDALGGTVKTSIVDGLWIANAWIPAPHKATRS</sequence>
<keyword evidence="2" id="KW-0472">Membrane</keyword>
<keyword evidence="3" id="KW-0808">Transferase</keyword>